<dbReference type="Gene3D" id="1.10.287.130">
    <property type="match status" value="1"/>
</dbReference>
<dbReference type="SMART" id="SM00387">
    <property type="entry name" value="HATPase_c"/>
    <property type="match status" value="1"/>
</dbReference>
<name>A0A367QVV9_9NOSO</name>
<keyword evidence="5" id="KW-0808">Transferase</keyword>
<evidence type="ECO:0000256" key="8">
    <source>
        <dbReference type="SAM" id="Phobius"/>
    </source>
</evidence>
<sequence>MSQVQLNHQGWIARLVNSLSISKKIAWGYGLALGVAVVGTATGFTVGDYYQRQVTAQKQQEFKEIQLLSSLEVTLLQVQAHQHKLILLSDRELLQQEYSHLLKHITELNQLWSEVKAYTSSADYAYDNHAEGLPQFLQSYAGVPEAYTQQIMALLGKINLSNLQPESISAFQKQLLNFTNNSTYLRLHQASDALEEVVNSSYKDLQSAEAAVRDVEKLREKIILTSMLLSVAIAILLASYTSVAIAHPLRNVTNIAQKITQESNFDLQVPVTTVDEVGVLATSLNQLIQRVNTLLAEQKAEASRQLIQSEKMSSLGQMLAGVAHEINNPINFIYGNLQHTNIYFQDLLALIDAYQEKVNDDDIVALSEEIDLEFLREDLPKVLQSIEFGATRARDIVLSLKNFSRLDESEVNLVDIHACIDSTLLILNNRIKKDITVVKNYCELPNVEGYAGSLYQVFMNILSNAIDALEEQGEISQAKKITIATQRLAENWVEIKITDNGSGISPEYQAKIFETFFTTKPMGVGTGLGLSISYQIVVEKHHGRLTCESELSEGTTFAIALPIQHPVSHTSAPYPILACSIT</sequence>
<dbReference type="PANTHER" id="PTHR43065:SF50">
    <property type="entry name" value="HISTIDINE KINASE"/>
    <property type="match status" value="1"/>
</dbReference>
<evidence type="ECO:0000313" key="12">
    <source>
        <dbReference type="Proteomes" id="UP000252107"/>
    </source>
</evidence>
<dbReference type="PROSITE" id="PS50109">
    <property type="entry name" value="HIS_KIN"/>
    <property type="match status" value="1"/>
</dbReference>
<dbReference type="InterPro" id="IPR036097">
    <property type="entry name" value="HisK_dim/P_sf"/>
</dbReference>
<feature type="domain" description="HAMP" evidence="10">
    <location>
        <begin position="243"/>
        <end position="296"/>
    </location>
</feature>
<keyword evidence="4" id="KW-0597">Phosphoprotein</keyword>
<dbReference type="SUPFAM" id="SSF55874">
    <property type="entry name" value="ATPase domain of HSP90 chaperone/DNA topoisomerase II/histidine kinase"/>
    <property type="match status" value="1"/>
</dbReference>
<accession>A0A367QVV9</accession>
<dbReference type="SUPFAM" id="SSF47384">
    <property type="entry name" value="Homodimeric domain of signal transducing histidine kinase"/>
    <property type="match status" value="1"/>
</dbReference>
<evidence type="ECO:0000256" key="7">
    <source>
        <dbReference type="ARBA" id="ARBA00023012"/>
    </source>
</evidence>
<dbReference type="AlphaFoldDB" id="A0A367QVV9"/>
<dbReference type="SUPFAM" id="SSF158472">
    <property type="entry name" value="HAMP domain-like"/>
    <property type="match status" value="1"/>
</dbReference>
<gene>
    <name evidence="11" type="ORF">A6770_25020</name>
</gene>
<keyword evidence="6 11" id="KW-0418">Kinase</keyword>
<dbReference type="InterPro" id="IPR003660">
    <property type="entry name" value="HAMP_dom"/>
</dbReference>
<dbReference type="PROSITE" id="PS50885">
    <property type="entry name" value="HAMP"/>
    <property type="match status" value="1"/>
</dbReference>
<dbReference type="Proteomes" id="UP000252107">
    <property type="component" value="Unassembled WGS sequence"/>
</dbReference>
<feature type="transmembrane region" description="Helical" evidence="8">
    <location>
        <begin position="26"/>
        <end position="50"/>
    </location>
</feature>
<evidence type="ECO:0000256" key="6">
    <source>
        <dbReference type="ARBA" id="ARBA00022777"/>
    </source>
</evidence>
<dbReference type="SMART" id="SM00304">
    <property type="entry name" value="HAMP"/>
    <property type="match status" value="1"/>
</dbReference>
<keyword evidence="8" id="KW-0812">Transmembrane</keyword>
<comment type="subcellular location">
    <subcellularLocation>
        <location evidence="2">Membrane</location>
    </subcellularLocation>
</comment>
<comment type="catalytic activity">
    <reaction evidence="1">
        <text>ATP + protein L-histidine = ADP + protein N-phospho-L-histidine.</text>
        <dbReference type="EC" id="2.7.13.3"/>
    </reaction>
</comment>
<dbReference type="InterPro" id="IPR003594">
    <property type="entry name" value="HATPase_dom"/>
</dbReference>
<dbReference type="InterPro" id="IPR005467">
    <property type="entry name" value="His_kinase_dom"/>
</dbReference>
<dbReference type="CDD" id="cd00082">
    <property type="entry name" value="HisKA"/>
    <property type="match status" value="1"/>
</dbReference>
<dbReference type="InterPro" id="IPR004358">
    <property type="entry name" value="Sig_transdc_His_kin-like_C"/>
</dbReference>
<dbReference type="EC" id="2.7.13.3" evidence="3"/>
<dbReference type="InterPro" id="IPR036890">
    <property type="entry name" value="HATPase_C_sf"/>
</dbReference>
<comment type="caution">
    <text evidence="11">The sequence shown here is derived from an EMBL/GenBank/DDBJ whole genome shotgun (WGS) entry which is preliminary data.</text>
</comment>
<dbReference type="Gene3D" id="6.10.340.10">
    <property type="match status" value="1"/>
</dbReference>
<dbReference type="GO" id="GO:0000155">
    <property type="term" value="F:phosphorelay sensor kinase activity"/>
    <property type="evidence" value="ECO:0007669"/>
    <property type="project" value="InterPro"/>
</dbReference>
<evidence type="ECO:0000256" key="4">
    <source>
        <dbReference type="ARBA" id="ARBA00022553"/>
    </source>
</evidence>
<evidence type="ECO:0000256" key="3">
    <source>
        <dbReference type="ARBA" id="ARBA00012438"/>
    </source>
</evidence>
<feature type="transmembrane region" description="Helical" evidence="8">
    <location>
        <begin position="222"/>
        <end position="243"/>
    </location>
</feature>
<evidence type="ECO:0000256" key="5">
    <source>
        <dbReference type="ARBA" id="ARBA00022679"/>
    </source>
</evidence>
<keyword evidence="8" id="KW-0472">Membrane</keyword>
<feature type="domain" description="Histidine kinase" evidence="9">
    <location>
        <begin position="321"/>
        <end position="565"/>
    </location>
</feature>
<proteinExistence type="predicted"/>
<evidence type="ECO:0000313" key="11">
    <source>
        <dbReference type="EMBL" id="RCJ27841.1"/>
    </source>
</evidence>
<dbReference type="CDD" id="cd06225">
    <property type="entry name" value="HAMP"/>
    <property type="match status" value="1"/>
</dbReference>
<dbReference type="GO" id="GO:0016020">
    <property type="term" value="C:membrane"/>
    <property type="evidence" value="ECO:0007669"/>
    <property type="project" value="UniProtKB-SubCell"/>
</dbReference>
<dbReference type="InterPro" id="IPR003661">
    <property type="entry name" value="HisK_dim/P_dom"/>
</dbReference>
<dbReference type="Pfam" id="PF00672">
    <property type="entry name" value="HAMP"/>
    <property type="match status" value="1"/>
</dbReference>
<dbReference type="PRINTS" id="PR00344">
    <property type="entry name" value="BCTRLSENSOR"/>
</dbReference>
<keyword evidence="8" id="KW-1133">Transmembrane helix</keyword>
<evidence type="ECO:0000256" key="1">
    <source>
        <dbReference type="ARBA" id="ARBA00000085"/>
    </source>
</evidence>
<protein>
    <recommendedName>
        <fullName evidence="3">histidine kinase</fullName>
        <ecNumber evidence="3">2.7.13.3</ecNumber>
    </recommendedName>
</protein>
<keyword evidence="12" id="KW-1185">Reference proteome</keyword>
<dbReference type="Gene3D" id="3.30.565.10">
    <property type="entry name" value="Histidine kinase-like ATPase, C-terminal domain"/>
    <property type="match status" value="1"/>
</dbReference>
<dbReference type="Pfam" id="PF02518">
    <property type="entry name" value="HATPase_c"/>
    <property type="match status" value="1"/>
</dbReference>
<evidence type="ECO:0000259" key="9">
    <source>
        <dbReference type="PROSITE" id="PS50109"/>
    </source>
</evidence>
<organism evidence="11 12">
    <name type="scientific">Nostoc minutum NIES-26</name>
    <dbReference type="NCBI Taxonomy" id="1844469"/>
    <lineage>
        <taxon>Bacteria</taxon>
        <taxon>Bacillati</taxon>
        <taxon>Cyanobacteriota</taxon>
        <taxon>Cyanophyceae</taxon>
        <taxon>Nostocales</taxon>
        <taxon>Nostocaceae</taxon>
        <taxon>Nostoc</taxon>
    </lineage>
</organism>
<dbReference type="PANTHER" id="PTHR43065">
    <property type="entry name" value="SENSOR HISTIDINE KINASE"/>
    <property type="match status" value="1"/>
</dbReference>
<dbReference type="EMBL" id="LXQD01000302">
    <property type="protein sequence ID" value="RCJ27841.1"/>
    <property type="molecule type" value="Genomic_DNA"/>
</dbReference>
<keyword evidence="7" id="KW-0902">Two-component regulatory system</keyword>
<reference evidence="11" key="1">
    <citation type="submission" date="2016-04" db="EMBL/GenBank/DDBJ databases">
        <authorList>
            <person name="Tabuchi Yagui T.R."/>
        </authorList>
    </citation>
    <scope>NUCLEOTIDE SEQUENCE [LARGE SCALE GENOMIC DNA]</scope>
    <source>
        <strain evidence="11">NIES-26</strain>
    </source>
</reference>
<evidence type="ECO:0000259" key="10">
    <source>
        <dbReference type="PROSITE" id="PS50885"/>
    </source>
</evidence>
<evidence type="ECO:0000256" key="2">
    <source>
        <dbReference type="ARBA" id="ARBA00004370"/>
    </source>
</evidence>